<keyword evidence="1" id="KW-1133">Transmembrane helix</keyword>
<evidence type="ECO:0000313" key="3">
    <source>
        <dbReference type="EMBL" id="MDH6179875.1"/>
    </source>
</evidence>
<dbReference type="EMBL" id="JARXVQ010000001">
    <property type="protein sequence ID" value="MDH6179875.1"/>
    <property type="molecule type" value="Genomic_DNA"/>
</dbReference>
<sequence>MSASRSLTAAIAVGSIAALTLFAAAPASAATLPSGQVISVIDSFEWQYYDANPATAALTPFGTQTPYEDDFINAVDVNDDGYGYAIADYAEGGAYLYNADANTGTLSNDIRVYFDYGDVVEEADTCSALDFTGGVIYAACYLEAENFDATYVGPVDPETGYLTPVIELAGEDYLDIEAIAVHPVTGVLYAFSYDFSDVLTSSVYTLSEDAGATFVVDLDNPVFGADFDRDGQLWVTSWVFEGDSEAPEILSALATLDLTTGLNPFLEPFSVDGVVVDADINPITVWGVAVEPEVPVLAATGLDQAPLVAIGAALLLGGAVVLSVIRVRRSAVQR</sequence>
<keyword evidence="4" id="KW-1185">Reference proteome</keyword>
<dbReference type="SUPFAM" id="SSF50952">
    <property type="entry name" value="Soluble quinoprotein glucose dehydrogenase"/>
    <property type="match status" value="1"/>
</dbReference>
<keyword evidence="1" id="KW-0472">Membrane</keyword>
<feature type="signal peptide" evidence="2">
    <location>
        <begin position="1"/>
        <end position="29"/>
    </location>
</feature>
<feature type="chain" id="PRO_5045565144" evidence="2">
    <location>
        <begin position="30"/>
        <end position="334"/>
    </location>
</feature>
<evidence type="ECO:0000313" key="4">
    <source>
        <dbReference type="Proteomes" id="UP001160142"/>
    </source>
</evidence>
<organism evidence="3 4">
    <name type="scientific">Antiquaquibacter oligotrophicus</name>
    <dbReference type="NCBI Taxonomy" id="2880260"/>
    <lineage>
        <taxon>Bacteria</taxon>
        <taxon>Bacillati</taxon>
        <taxon>Actinomycetota</taxon>
        <taxon>Actinomycetes</taxon>
        <taxon>Micrococcales</taxon>
        <taxon>Microbacteriaceae</taxon>
        <taxon>Antiquaquibacter</taxon>
    </lineage>
</organism>
<dbReference type="RefSeq" id="WP_322132251.1">
    <property type="nucleotide sequence ID" value="NZ_CP085036.1"/>
</dbReference>
<name>A0ABT6KJM6_9MICO</name>
<dbReference type="InterPro" id="IPR011041">
    <property type="entry name" value="Quinoprot_gluc/sorb_DH_b-prop"/>
</dbReference>
<feature type="transmembrane region" description="Helical" evidence="1">
    <location>
        <begin position="305"/>
        <end position="325"/>
    </location>
</feature>
<keyword evidence="2" id="KW-0732">Signal</keyword>
<gene>
    <name evidence="3" type="ORF">M2152_000057</name>
</gene>
<accession>A0ABT6KJM6</accession>
<evidence type="ECO:0000256" key="1">
    <source>
        <dbReference type="SAM" id="Phobius"/>
    </source>
</evidence>
<comment type="caution">
    <text evidence="3">The sequence shown here is derived from an EMBL/GenBank/DDBJ whole genome shotgun (WGS) entry which is preliminary data.</text>
</comment>
<reference evidence="3 4" key="1">
    <citation type="submission" date="2023-04" db="EMBL/GenBank/DDBJ databases">
        <title>Genome Encyclopedia of Bacteria and Archaea VI: Functional Genomics of Type Strains.</title>
        <authorList>
            <person name="Whitman W."/>
        </authorList>
    </citation>
    <scope>NUCLEOTIDE SEQUENCE [LARGE SCALE GENOMIC DNA]</scope>
    <source>
        <strain evidence="3 4">SG_E_30_P1</strain>
    </source>
</reference>
<evidence type="ECO:0000256" key="2">
    <source>
        <dbReference type="SAM" id="SignalP"/>
    </source>
</evidence>
<protein>
    <submittedName>
        <fullName evidence="3">Uncharacterized protein</fullName>
    </submittedName>
</protein>
<dbReference type="Proteomes" id="UP001160142">
    <property type="component" value="Unassembled WGS sequence"/>
</dbReference>
<keyword evidence="1" id="KW-0812">Transmembrane</keyword>
<proteinExistence type="predicted"/>